<evidence type="ECO:0000313" key="4">
    <source>
        <dbReference type="Proteomes" id="UP000318528"/>
    </source>
</evidence>
<organism evidence="3 5">
    <name type="scientific">Flavobacterium gawalongense</name>
    <dbReference type="NCBI Taxonomy" id="2594432"/>
    <lineage>
        <taxon>Bacteria</taxon>
        <taxon>Pseudomonadati</taxon>
        <taxon>Bacteroidota</taxon>
        <taxon>Flavobacteriia</taxon>
        <taxon>Flavobacteriales</taxon>
        <taxon>Flavobacteriaceae</taxon>
        <taxon>Flavobacterium</taxon>
    </lineage>
</organism>
<gene>
    <name evidence="3" type="ORF">FNW11_03175</name>
    <name evidence="2" type="ORF">FNW12_07975</name>
</gene>
<dbReference type="InterPro" id="IPR032710">
    <property type="entry name" value="NTF2-like_dom_sf"/>
</dbReference>
<protein>
    <submittedName>
        <fullName evidence="3">Nuclear transport factor 2 family protein</fullName>
    </submittedName>
</protein>
<evidence type="ECO:0000313" key="2">
    <source>
        <dbReference type="EMBL" id="TRX06523.1"/>
    </source>
</evidence>
<dbReference type="Proteomes" id="UP000318669">
    <property type="component" value="Unassembled WGS sequence"/>
</dbReference>
<dbReference type="AlphaFoldDB" id="A0A553BW94"/>
<proteinExistence type="predicted"/>
<comment type="caution">
    <text evidence="3">The sequence shown here is derived from an EMBL/GenBank/DDBJ whole genome shotgun (WGS) entry which is preliminary data.</text>
</comment>
<dbReference type="RefSeq" id="WP_143387056.1">
    <property type="nucleotide sequence ID" value="NZ_VJZL01000003.1"/>
</dbReference>
<name>A0A553BW94_9FLAO</name>
<evidence type="ECO:0000259" key="1">
    <source>
        <dbReference type="Pfam" id="PF14534"/>
    </source>
</evidence>
<dbReference type="InterPro" id="IPR027843">
    <property type="entry name" value="DUF4440"/>
</dbReference>
<dbReference type="EMBL" id="VJZN01000011">
    <property type="protein sequence ID" value="TRX06523.1"/>
    <property type="molecule type" value="Genomic_DNA"/>
</dbReference>
<accession>A0A553BW94</accession>
<dbReference type="OrthoDB" id="1522859at2"/>
<dbReference type="SUPFAM" id="SSF54427">
    <property type="entry name" value="NTF2-like"/>
    <property type="match status" value="1"/>
</dbReference>
<dbReference type="Pfam" id="PF14534">
    <property type="entry name" value="DUF4440"/>
    <property type="match status" value="1"/>
</dbReference>
<evidence type="ECO:0000313" key="3">
    <source>
        <dbReference type="EMBL" id="TRX12551.1"/>
    </source>
</evidence>
<dbReference type="EMBL" id="VJZL01000003">
    <property type="protein sequence ID" value="TRX12551.1"/>
    <property type="molecule type" value="Genomic_DNA"/>
</dbReference>
<reference evidence="4 5" key="1">
    <citation type="submission" date="2019-07" db="EMBL/GenBank/DDBJ databases">
        <title>Novel species of Flavobacterium.</title>
        <authorList>
            <person name="Liu Q."/>
            <person name="Xin Y.-H."/>
        </authorList>
    </citation>
    <scope>NUCLEOTIDE SEQUENCE [LARGE SCALE GENOMIC DNA]</scope>
    <source>
        <strain evidence="2 4">GSP39</strain>
        <strain evidence="3 5">GSR22</strain>
    </source>
</reference>
<keyword evidence="4" id="KW-1185">Reference proteome</keyword>
<feature type="domain" description="DUF4440" evidence="1">
    <location>
        <begin position="26"/>
        <end position="132"/>
    </location>
</feature>
<dbReference type="Gene3D" id="3.10.450.50">
    <property type="match status" value="1"/>
</dbReference>
<dbReference type="Proteomes" id="UP000318528">
    <property type="component" value="Unassembled WGS sequence"/>
</dbReference>
<evidence type="ECO:0000313" key="5">
    <source>
        <dbReference type="Proteomes" id="UP000318669"/>
    </source>
</evidence>
<sequence length="140" mass="15734">MKKIFTLLTLFIVANVFGQSKAESEILSLSKEKFRWQVEAKVDSLANLFDNNVAIIQASGAIKSKKEYLDDVKNGTPVFNSIEIKEASARIFGKTAIVIGKGLFTITKDATEVTYNVMYSEVYVLQNKKWKLVSRHSSHI</sequence>